<dbReference type="EMBL" id="CAJNDS010002397">
    <property type="protein sequence ID" value="CAE7459715.1"/>
    <property type="molecule type" value="Genomic_DNA"/>
</dbReference>
<sequence>MIYSAVGLGASGFWSCRFQFSQISQACSWPCNAKASGKAKVPPSLNNGQIQIQKKLGAGCFGEVYRGFHSGTKEDVAIKFEALQNQSLQLRHEGEMLNLLRLPTQPQGFAKFFYFGQEGNFNCLAMEFLGKSLEDHVQLCSGRFTSKTACLVAQQVLVRIEYLHSRGVVHRDIKPENFMFGVGSKVHHLYLIDFGLSKRYWDKKHVLSTQKLSLTGTARYASLNAHRGFEQSRRDDLEAIGHMLMYFLRSSLPWSGLEARTKKEKYQKIKEKKESTELSDLCAGHPEAFQAYLEYARNLGFKDRPDYVMLRKLFANLRAKIERDEGRPIQDCDFEWLEGKQLGELEPLLPYDNLGQPDDEQAATERPRGLCCLCGGSQAVVCRVLCQPAFPCRQTRFGMTCGTCISVRWEPLRMGLSLQKPTSRCPGTQNGRFGRRMHPCGHPRFGGDTGGNHRPTPMTMTATIRTTTADPTTMSAASMTTTSINASITNAECNWGFTHPGLK</sequence>
<proteinExistence type="predicted"/>
<evidence type="ECO:0000259" key="7">
    <source>
        <dbReference type="PROSITE" id="PS50011"/>
    </source>
</evidence>
<evidence type="ECO:0000256" key="1">
    <source>
        <dbReference type="ARBA" id="ARBA00012513"/>
    </source>
</evidence>
<evidence type="ECO:0000256" key="5">
    <source>
        <dbReference type="PROSITE-ProRule" id="PRU10141"/>
    </source>
</evidence>
<dbReference type="CDD" id="cd14016">
    <property type="entry name" value="STKc_CK1"/>
    <property type="match status" value="1"/>
</dbReference>
<keyword evidence="2 5" id="KW-0547">Nucleotide-binding</keyword>
<dbReference type="GO" id="GO:0005524">
    <property type="term" value="F:ATP binding"/>
    <property type="evidence" value="ECO:0007669"/>
    <property type="project" value="UniProtKB-UniRule"/>
</dbReference>
<evidence type="ECO:0000256" key="6">
    <source>
        <dbReference type="SAM" id="MobiDB-lite"/>
    </source>
</evidence>
<feature type="binding site" evidence="5">
    <location>
        <position position="79"/>
    </location>
    <ligand>
        <name>ATP</name>
        <dbReference type="ChEBI" id="CHEBI:30616"/>
    </ligand>
</feature>
<organism evidence="8 9">
    <name type="scientific">Symbiodinium natans</name>
    <dbReference type="NCBI Taxonomy" id="878477"/>
    <lineage>
        <taxon>Eukaryota</taxon>
        <taxon>Sar</taxon>
        <taxon>Alveolata</taxon>
        <taxon>Dinophyceae</taxon>
        <taxon>Suessiales</taxon>
        <taxon>Symbiodiniaceae</taxon>
        <taxon>Symbiodinium</taxon>
    </lineage>
</organism>
<dbReference type="AlphaFoldDB" id="A0A812RY12"/>
<dbReference type="EC" id="2.7.11.1" evidence="1"/>
<evidence type="ECO:0000313" key="9">
    <source>
        <dbReference type="Proteomes" id="UP000604046"/>
    </source>
</evidence>
<dbReference type="InterPro" id="IPR000719">
    <property type="entry name" value="Prot_kinase_dom"/>
</dbReference>
<dbReference type="PROSITE" id="PS00108">
    <property type="entry name" value="PROTEIN_KINASE_ST"/>
    <property type="match status" value="1"/>
</dbReference>
<dbReference type="Gene3D" id="1.10.510.10">
    <property type="entry name" value="Transferase(Phosphotransferase) domain 1"/>
    <property type="match status" value="1"/>
</dbReference>
<dbReference type="Proteomes" id="UP000604046">
    <property type="component" value="Unassembled WGS sequence"/>
</dbReference>
<dbReference type="InterPro" id="IPR017441">
    <property type="entry name" value="Protein_kinase_ATP_BS"/>
</dbReference>
<dbReference type="SMART" id="SM00220">
    <property type="entry name" value="S_TKc"/>
    <property type="match status" value="1"/>
</dbReference>
<evidence type="ECO:0000256" key="4">
    <source>
        <dbReference type="ARBA" id="ARBA00023860"/>
    </source>
</evidence>
<evidence type="ECO:0000256" key="2">
    <source>
        <dbReference type="ARBA" id="ARBA00022741"/>
    </source>
</evidence>
<comment type="caution">
    <text evidence="8">The sequence shown here is derived from an EMBL/GenBank/DDBJ whole genome shotgun (WGS) entry which is preliminary data.</text>
</comment>
<reference evidence="8" key="1">
    <citation type="submission" date="2021-02" db="EMBL/GenBank/DDBJ databases">
        <authorList>
            <person name="Dougan E. K."/>
            <person name="Rhodes N."/>
            <person name="Thang M."/>
            <person name="Chan C."/>
        </authorList>
    </citation>
    <scope>NUCLEOTIDE SEQUENCE</scope>
</reference>
<accession>A0A812RY12</accession>
<keyword evidence="9" id="KW-1185">Reference proteome</keyword>
<dbReference type="SUPFAM" id="SSF56112">
    <property type="entry name" value="Protein kinase-like (PK-like)"/>
    <property type="match status" value="1"/>
</dbReference>
<name>A0A812RY12_9DINO</name>
<dbReference type="PROSITE" id="PS50011">
    <property type="entry name" value="PROTEIN_KINASE_DOM"/>
    <property type="match status" value="1"/>
</dbReference>
<evidence type="ECO:0000256" key="3">
    <source>
        <dbReference type="ARBA" id="ARBA00022840"/>
    </source>
</evidence>
<gene>
    <name evidence="8" type="primary">CKL10</name>
    <name evidence="8" type="ORF">SNAT2548_LOCUS25502</name>
</gene>
<protein>
    <recommendedName>
        <fullName evidence="4">Casein kinase I</fullName>
        <ecNumber evidence="1">2.7.11.1</ecNumber>
    </recommendedName>
</protein>
<feature type="domain" description="Protein kinase" evidence="7">
    <location>
        <begin position="50"/>
        <end position="317"/>
    </location>
</feature>
<dbReference type="OrthoDB" id="409491at2759"/>
<dbReference type="InterPro" id="IPR050235">
    <property type="entry name" value="CK1_Ser-Thr_kinase"/>
</dbReference>
<feature type="region of interest" description="Disordered" evidence="6">
    <location>
        <begin position="420"/>
        <end position="439"/>
    </location>
</feature>
<dbReference type="PANTHER" id="PTHR11909">
    <property type="entry name" value="CASEIN KINASE-RELATED"/>
    <property type="match status" value="1"/>
</dbReference>
<dbReference type="PROSITE" id="PS00107">
    <property type="entry name" value="PROTEIN_KINASE_ATP"/>
    <property type="match status" value="1"/>
</dbReference>
<evidence type="ECO:0000313" key="8">
    <source>
        <dbReference type="EMBL" id="CAE7459715.1"/>
    </source>
</evidence>
<feature type="compositionally biased region" description="Polar residues" evidence="6">
    <location>
        <begin position="420"/>
        <end position="431"/>
    </location>
</feature>
<dbReference type="Pfam" id="PF00069">
    <property type="entry name" value="Pkinase"/>
    <property type="match status" value="1"/>
</dbReference>
<keyword evidence="3 5" id="KW-0067">ATP-binding</keyword>
<dbReference type="InterPro" id="IPR011009">
    <property type="entry name" value="Kinase-like_dom_sf"/>
</dbReference>
<dbReference type="InterPro" id="IPR008271">
    <property type="entry name" value="Ser/Thr_kinase_AS"/>
</dbReference>
<dbReference type="GO" id="GO:0004674">
    <property type="term" value="F:protein serine/threonine kinase activity"/>
    <property type="evidence" value="ECO:0007669"/>
    <property type="project" value="UniProtKB-EC"/>
</dbReference>